<accession>A0ABW3HXM1</accession>
<evidence type="ECO:0000313" key="7">
    <source>
        <dbReference type="Proteomes" id="UP001596989"/>
    </source>
</evidence>
<keyword evidence="4" id="KW-0862">Zinc</keyword>
<gene>
    <name evidence="6" type="ORF">ACFQ2I_23080</name>
</gene>
<evidence type="ECO:0000256" key="2">
    <source>
        <dbReference type="ARBA" id="ARBA00022723"/>
    </source>
</evidence>
<evidence type="ECO:0000256" key="1">
    <source>
        <dbReference type="ARBA" id="ARBA00001947"/>
    </source>
</evidence>
<dbReference type="InterPro" id="IPR024087">
    <property type="entry name" value="Creatininase-like_sf"/>
</dbReference>
<dbReference type="Pfam" id="PF02633">
    <property type="entry name" value="Creatininase"/>
    <property type="match status" value="1"/>
</dbReference>
<dbReference type="PANTHER" id="PTHR35005">
    <property type="entry name" value="3-DEHYDRO-SCYLLO-INOSOSE HYDROLASE"/>
    <property type="match status" value="1"/>
</dbReference>
<dbReference type="Gene3D" id="3.40.50.10310">
    <property type="entry name" value="Creatininase"/>
    <property type="match status" value="1"/>
</dbReference>
<dbReference type="PANTHER" id="PTHR35005:SF1">
    <property type="entry name" value="2-AMINO-5-FORMYLAMINO-6-RIBOSYLAMINOPYRIMIDIN-4(3H)-ONE 5'-MONOPHOSPHATE DEFORMYLASE"/>
    <property type="match status" value="1"/>
</dbReference>
<evidence type="ECO:0000313" key="6">
    <source>
        <dbReference type="EMBL" id="MFD0962228.1"/>
    </source>
</evidence>
<organism evidence="6 7">
    <name type="scientific">Paenibacillus chungangensis</name>
    <dbReference type="NCBI Taxonomy" id="696535"/>
    <lineage>
        <taxon>Bacteria</taxon>
        <taxon>Bacillati</taxon>
        <taxon>Bacillota</taxon>
        <taxon>Bacilli</taxon>
        <taxon>Bacillales</taxon>
        <taxon>Paenibacillaceae</taxon>
        <taxon>Paenibacillus</taxon>
    </lineage>
</organism>
<comment type="cofactor">
    <cofactor evidence="1">
        <name>Zn(2+)</name>
        <dbReference type="ChEBI" id="CHEBI:29105"/>
    </cofactor>
</comment>
<dbReference type="EMBL" id="JBHTJZ010000072">
    <property type="protein sequence ID" value="MFD0962228.1"/>
    <property type="molecule type" value="Genomic_DNA"/>
</dbReference>
<keyword evidence="2" id="KW-0479">Metal-binding</keyword>
<reference evidence="7" key="1">
    <citation type="journal article" date="2019" name="Int. J. Syst. Evol. Microbiol.">
        <title>The Global Catalogue of Microorganisms (GCM) 10K type strain sequencing project: providing services to taxonomists for standard genome sequencing and annotation.</title>
        <authorList>
            <consortium name="The Broad Institute Genomics Platform"/>
            <consortium name="The Broad Institute Genome Sequencing Center for Infectious Disease"/>
            <person name="Wu L."/>
            <person name="Ma J."/>
        </authorList>
    </citation>
    <scope>NUCLEOTIDE SEQUENCE [LARGE SCALE GENOMIC DNA]</scope>
    <source>
        <strain evidence="7">CCUG 59129</strain>
    </source>
</reference>
<protein>
    <submittedName>
        <fullName evidence="6">Creatininase family protein</fullName>
    </submittedName>
</protein>
<proteinExistence type="inferred from homology"/>
<keyword evidence="3" id="KW-0378">Hydrolase</keyword>
<evidence type="ECO:0000256" key="3">
    <source>
        <dbReference type="ARBA" id="ARBA00022801"/>
    </source>
</evidence>
<dbReference type="RefSeq" id="WP_377568620.1">
    <property type="nucleotide sequence ID" value="NZ_JBHTJZ010000072.1"/>
</dbReference>
<comment type="similarity">
    <text evidence="5">Belongs to the creatininase superfamily.</text>
</comment>
<comment type="caution">
    <text evidence="6">The sequence shown here is derived from an EMBL/GenBank/DDBJ whole genome shotgun (WGS) entry which is preliminary data.</text>
</comment>
<name>A0ABW3HXM1_9BACL</name>
<sequence length="258" mass="27928">MEDIRFGVHTRERLKALAQDGFAVVVPLAATEQHGPHLPVRTDTVICEHICEEAIRIVGNRAKLLMAPVIGIGCSEHHLAFGGTISFSAAVYLQMLLDIGRSLHESGFQRIIFLNGHGGNEWQMQQATADIALQYPVWTAAASYWNIARQALLRAGAEECGPVPGHAGVFETSMIMAIAPDEVKEEKRIAGHKTLTSPSQGMANVSIGRRGLLTGYDGVTDASIMAARESGEQYVRVISEAVAQWLIAMATHMDSKEG</sequence>
<dbReference type="InterPro" id="IPR003785">
    <property type="entry name" value="Creatininase/forma_Hydrolase"/>
</dbReference>
<keyword evidence="7" id="KW-1185">Reference proteome</keyword>
<dbReference type="SUPFAM" id="SSF102215">
    <property type="entry name" value="Creatininase"/>
    <property type="match status" value="1"/>
</dbReference>
<dbReference type="Proteomes" id="UP001596989">
    <property type="component" value="Unassembled WGS sequence"/>
</dbReference>
<evidence type="ECO:0000256" key="4">
    <source>
        <dbReference type="ARBA" id="ARBA00022833"/>
    </source>
</evidence>
<evidence type="ECO:0000256" key="5">
    <source>
        <dbReference type="ARBA" id="ARBA00024029"/>
    </source>
</evidence>